<evidence type="ECO:0000313" key="1">
    <source>
        <dbReference type="EMBL" id="DAD95095.1"/>
    </source>
</evidence>
<protein>
    <submittedName>
        <fullName evidence="1">Uncharacterized protein</fullName>
    </submittedName>
</protein>
<dbReference type="EMBL" id="BK015190">
    <property type="protein sequence ID" value="DAD95095.1"/>
    <property type="molecule type" value="Genomic_DNA"/>
</dbReference>
<name>A0A8S5NL69_9CAUD</name>
<sequence length="285" mass="32161">MNKNDAINGALRWIDEATVNGAAASNGFIADYKDRMEHLLDGAVAMVESQFPIIKSVSIVQSPPKCMEGSFFPCKSFYPGEEYIFSNADAKAYSLEITGRVRMSVDGVAQTIDEDSFKRFSGLFKGSIRITSEYPFLVRNAGYYDYPSKNIPEHTPWDRYELPEQMNGLVKILFSGDGVTFRDFSDYRRLDEYHIAIPYHYRGQFDIQYKHRHTTLSGAPGSAEIEVEPKAVPLVPLRLAIDATSGIDETLLLNQYLTGRFAELVGAMTDEDVEKHQTIETVYMM</sequence>
<reference evidence="1" key="1">
    <citation type="journal article" date="2021" name="Proc. Natl. Acad. Sci. U.S.A.">
        <title>A Catalog of Tens of Thousands of Viruses from Human Metagenomes Reveals Hidden Associations with Chronic Diseases.</title>
        <authorList>
            <person name="Tisza M.J."/>
            <person name="Buck C.B."/>
        </authorList>
    </citation>
    <scope>NUCLEOTIDE SEQUENCE</scope>
    <source>
        <strain evidence="1">CtmPp58</strain>
    </source>
</reference>
<accession>A0A8S5NL69</accession>
<proteinExistence type="predicted"/>
<organism evidence="1">
    <name type="scientific">Podoviridae sp. ctmPp58</name>
    <dbReference type="NCBI Taxonomy" id="2826575"/>
    <lineage>
        <taxon>Viruses</taxon>
        <taxon>Duplodnaviria</taxon>
        <taxon>Heunggongvirae</taxon>
        <taxon>Uroviricota</taxon>
        <taxon>Caudoviricetes</taxon>
    </lineage>
</organism>